<feature type="transmembrane region" description="Helical" evidence="1">
    <location>
        <begin position="197"/>
        <end position="220"/>
    </location>
</feature>
<sequence length="243" mass="27353">MRMKMAATARKYIGLLFTFTYTKSLHIYTIDPISAIETHQHDDPVVRELLSEFRKVKELELRFVQRAATLSAAAVIGAKSWPDVVEAFWLARVAWNCSLFFSIMSLVSSSHERLLAQIPKEGDVNTQTRTAMLTVLVPEKLKYSEDEQVPGAPELRVSWWLLFLWQTPMMLMHYSWVTFLVGYELYLITPLIGLGSWTAKCTGAIIATTVGVLLVALFNINDSTADGILKRLSVKVEPPTKGS</sequence>
<evidence type="ECO:0000313" key="3">
    <source>
        <dbReference type="Proteomes" id="UP001152607"/>
    </source>
</evidence>
<organism evidence="2 3">
    <name type="scientific">Periconia digitata</name>
    <dbReference type="NCBI Taxonomy" id="1303443"/>
    <lineage>
        <taxon>Eukaryota</taxon>
        <taxon>Fungi</taxon>
        <taxon>Dikarya</taxon>
        <taxon>Ascomycota</taxon>
        <taxon>Pezizomycotina</taxon>
        <taxon>Dothideomycetes</taxon>
        <taxon>Pleosporomycetidae</taxon>
        <taxon>Pleosporales</taxon>
        <taxon>Massarineae</taxon>
        <taxon>Periconiaceae</taxon>
        <taxon>Periconia</taxon>
    </lineage>
</organism>
<comment type="caution">
    <text evidence="2">The sequence shown here is derived from an EMBL/GenBank/DDBJ whole genome shotgun (WGS) entry which is preliminary data.</text>
</comment>
<proteinExistence type="predicted"/>
<keyword evidence="1" id="KW-0812">Transmembrane</keyword>
<keyword evidence="3" id="KW-1185">Reference proteome</keyword>
<evidence type="ECO:0000313" key="2">
    <source>
        <dbReference type="EMBL" id="CAI6340598.1"/>
    </source>
</evidence>
<evidence type="ECO:0000256" key="1">
    <source>
        <dbReference type="SAM" id="Phobius"/>
    </source>
</evidence>
<dbReference type="EMBL" id="CAOQHR010000010">
    <property type="protein sequence ID" value="CAI6340598.1"/>
    <property type="molecule type" value="Genomic_DNA"/>
</dbReference>
<name>A0A9W4UPL2_9PLEO</name>
<dbReference type="Proteomes" id="UP001152607">
    <property type="component" value="Unassembled WGS sequence"/>
</dbReference>
<dbReference type="OrthoDB" id="2150604at2759"/>
<dbReference type="AlphaFoldDB" id="A0A9W4UPL2"/>
<keyword evidence="1" id="KW-1133">Transmembrane helix</keyword>
<gene>
    <name evidence="2" type="ORF">PDIGIT_LOCUS13779</name>
</gene>
<protein>
    <submittedName>
        <fullName evidence="2">Uncharacterized protein</fullName>
    </submittedName>
</protein>
<reference evidence="2" key="1">
    <citation type="submission" date="2023-01" db="EMBL/GenBank/DDBJ databases">
        <authorList>
            <person name="Van Ghelder C."/>
            <person name="Rancurel C."/>
        </authorList>
    </citation>
    <scope>NUCLEOTIDE SEQUENCE</scope>
    <source>
        <strain evidence="2">CNCM I-4278</strain>
    </source>
</reference>
<accession>A0A9W4UPL2</accession>
<keyword evidence="1" id="KW-0472">Membrane</keyword>